<keyword evidence="3" id="KW-1185">Reference proteome</keyword>
<name>A0A516PXQ6_9ACTN</name>
<evidence type="ECO:0000313" key="3">
    <source>
        <dbReference type="Proteomes" id="UP000319263"/>
    </source>
</evidence>
<reference evidence="2 3" key="1">
    <citation type="submission" date="2019-07" db="EMBL/GenBank/DDBJ databases">
        <title>Microlunatus dokdonensis sp. nov. isolated from the rhizospheric soil of the wild plant Elymus tsukushiensis.</title>
        <authorList>
            <person name="Ghim S.-Y."/>
            <person name="Hwang Y.-J."/>
            <person name="Son J.-S."/>
            <person name="Shin J.-H."/>
        </authorList>
    </citation>
    <scope>NUCLEOTIDE SEQUENCE [LARGE SCALE GENOMIC DNA]</scope>
    <source>
        <strain evidence="2 3">KUDC0627</strain>
    </source>
</reference>
<gene>
    <name evidence="2" type="ORF">FOE78_08640</name>
</gene>
<dbReference type="SUPFAM" id="SSF56112">
    <property type="entry name" value="Protein kinase-like (PK-like)"/>
    <property type="match status" value="1"/>
</dbReference>
<dbReference type="Proteomes" id="UP000319263">
    <property type="component" value="Chromosome"/>
</dbReference>
<dbReference type="InterPro" id="IPR011009">
    <property type="entry name" value="Kinase-like_dom_sf"/>
</dbReference>
<dbReference type="GO" id="GO:0016740">
    <property type="term" value="F:transferase activity"/>
    <property type="evidence" value="ECO:0007669"/>
    <property type="project" value="UniProtKB-KW"/>
</dbReference>
<organism evidence="2 3">
    <name type="scientific">Microlunatus elymi</name>
    <dbReference type="NCBI Taxonomy" id="2596828"/>
    <lineage>
        <taxon>Bacteria</taxon>
        <taxon>Bacillati</taxon>
        <taxon>Actinomycetota</taxon>
        <taxon>Actinomycetes</taxon>
        <taxon>Propionibacteriales</taxon>
        <taxon>Propionibacteriaceae</taxon>
        <taxon>Microlunatus</taxon>
    </lineage>
</organism>
<dbReference type="Pfam" id="PF01636">
    <property type="entry name" value="APH"/>
    <property type="match status" value="1"/>
</dbReference>
<proteinExistence type="predicted"/>
<dbReference type="EMBL" id="CP041692">
    <property type="protein sequence ID" value="QDP95958.1"/>
    <property type="molecule type" value="Genomic_DNA"/>
</dbReference>
<dbReference type="Gene3D" id="3.30.200.20">
    <property type="entry name" value="Phosphorylase Kinase, domain 1"/>
    <property type="match status" value="1"/>
</dbReference>
<evidence type="ECO:0000259" key="1">
    <source>
        <dbReference type="Pfam" id="PF01636"/>
    </source>
</evidence>
<dbReference type="KEGG" id="mik:FOE78_08640"/>
<feature type="domain" description="Aminoglycoside phosphotransferase" evidence="1">
    <location>
        <begin position="29"/>
        <end position="246"/>
    </location>
</feature>
<sequence>MRTAPQDLTDAAVAETVAAHWGITAAAIEPAPVGFGSHHWELTGTDGSRWFATADRVGDSGHALTTLAAALHTAYALEHRCGLAFVVAPTPGADHRLLAKAGDYAVALYPFLERVGAGVADPEQLLTMIIAVHKISPALVGVVQEDDLEIEQRRTLEAVLSKQRRGSGPFAEDFAELVIQHRQPIEKALQGCDRMAAEQRGDKGSWVITHGEAKINNTMITADGPVLIDWDTVRVGPPARDVWMLPSAQEYAARTGRSVPQQHLDHYRLVWDLKDLCSYAGWFAGDHERTADTELGWQGCQLICQRLADEFG</sequence>
<dbReference type="InterPro" id="IPR002575">
    <property type="entry name" value="Aminoglycoside_PTrfase"/>
</dbReference>
<dbReference type="RefSeq" id="WP_143985924.1">
    <property type="nucleotide sequence ID" value="NZ_CP041692.1"/>
</dbReference>
<dbReference type="AlphaFoldDB" id="A0A516PXQ6"/>
<dbReference type="Gene3D" id="3.90.1200.10">
    <property type="match status" value="1"/>
</dbReference>
<accession>A0A516PXQ6</accession>
<dbReference type="OrthoDB" id="115252at2"/>
<protein>
    <submittedName>
        <fullName evidence="2">Phosphotransferase</fullName>
    </submittedName>
</protein>
<evidence type="ECO:0000313" key="2">
    <source>
        <dbReference type="EMBL" id="QDP95958.1"/>
    </source>
</evidence>
<keyword evidence="2" id="KW-0808">Transferase</keyword>